<dbReference type="KEGG" id="kim:G3T16_10205"/>
<proteinExistence type="predicted"/>
<protein>
    <recommendedName>
        <fullName evidence="3">DUF4145 domain-containing protein</fullName>
    </recommendedName>
</protein>
<keyword evidence="2" id="KW-1185">Reference proteome</keyword>
<reference evidence="1 2" key="1">
    <citation type="submission" date="2020-02" db="EMBL/GenBank/DDBJ databases">
        <title>Genome sequencing for Kineobactrum sp. M2.</title>
        <authorList>
            <person name="Park S.-J."/>
        </authorList>
    </citation>
    <scope>NUCLEOTIDE SEQUENCE [LARGE SCALE GENOMIC DNA]</scope>
    <source>
        <strain evidence="1 2">M2</strain>
    </source>
</reference>
<evidence type="ECO:0000313" key="2">
    <source>
        <dbReference type="Proteomes" id="UP000477680"/>
    </source>
</evidence>
<dbReference type="RefSeq" id="WP_163495130.1">
    <property type="nucleotide sequence ID" value="NZ_CP048711.1"/>
</dbReference>
<accession>A0A6C0U0T2</accession>
<gene>
    <name evidence="1" type="ORF">G3T16_10205</name>
</gene>
<sequence>MNFLEFIASLVDSLAWPGVVCVFLWTFQERIGSLLPRLVRFKHKDTELEFSEAIERLERIEQPAIEGAVYEAEPNEQYLELLKIAEISPRAAVMEAWIKVETSAARAAVRAFPELDEKMLRGPAQPLRLLEKKVLNKNETNELRELRRLRNMAAHHEDFDLEGRPIEAYIDIALTMVSRLDAYAS</sequence>
<dbReference type="EMBL" id="CP048711">
    <property type="protein sequence ID" value="QIB65732.1"/>
    <property type="molecule type" value="Genomic_DNA"/>
</dbReference>
<dbReference type="AlphaFoldDB" id="A0A6C0U0T2"/>
<organism evidence="1 2">
    <name type="scientific">Kineobactrum salinum</name>
    <dbReference type="NCBI Taxonomy" id="2708301"/>
    <lineage>
        <taxon>Bacteria</taxon>
        <taxon>Pseudomonadati</taxon>
        <taxon>Pseudomonadota</taxon>
        <taxon>Gammaproteobacteria</taxon>
        <taxon>Cellvibrionales</taxon>
        <taxon>Halieaceae</taxon>
        <taxon>Kineobactrum</taxon>
    </lineage>
</organism>
<evidence type="ECO:0008006" key="3">
    <source>
        <dbReference type="Google" id="ProtNLM"/>
    </source>
</evidence>
<evidence type="ECO:0000313" key="1">
    <source>
        <dbReference type="EMBL" id="QIB65732.1"/>
    </source>
</evidence>
<dbReference type="Proteomes" id="UP000477680">
    <property type="component" value="Chromosome"/>
</dbReference>
<name>A0A6C0U0T2_9GAMM</name>